<dbReference type="PROSITE" id="PS50804">
    <property type="entry name" value="SCAN_BOX"/>
    <property type="match status" value="1"/>
</dbReference>
<dbReference type="SMART" id="SM00431">
    <property type="entry name" value="SCAN"/>
    <property type="match status" value="1"/>
</dbReference>
<keyword evidence="3" id="KW-1185">Reference proteome</keyword>
<dbReference type="Proteomes" id="UP000694569">
    <property type="component" value="Unplaced"/>
</dbReference>
<reference evidence="2" key="2">
    <citation type="submission" date="2025-09" db="UniProtKB">
        <authorList>
            <consortium name="Ensembl"/>
        </authorList>
    </citation>
    <scope>IDENTIFICATION</scope>
</reference>
<proteinExistence type="predicted"/>
<dbReference type="InterPro" id="IPR003309">
    <property type="entry name" value="SCAN_dom"/>
</dbReference>
<dbReference type="InterPro" id="IPR038269">
    <property type="entry name" value="SCAN_sf"/>
</dbReference>
<dbReference type="AlphaFoldDB" id="A0A8C5MGF0"/>
<dbReference type="Pfam" id="PF02023">
    <property type="entry name" value="SCAN"/>
    <property type="match status" value="1"/>
</dbReference>
<evidence type="ECO:0000313" key="3">
    <source>
        <dbReference type="Proteomes" id="UP000694569"/>
    </source>
</evidence>
<protein>
    <recommendedName>
        <fullName evidence="1">SCAN box domain-containing protein</fullName>
    </recommendedName>
</protein>
<dbReference type="Gene3D" id="1.10.4020.10">
    <property type="entry name" value="DNA breaking-rejoining enzymes"/>
    <property type="match status" value="1"/>
</dbReference>
<dbReference type="OrthoDB" id="9907264at2759"/>
<dbReference type="GeneTree" id="ENSGT00940000159113"/>
<dbReference type="SUPFAM" id="SSF47353">
    <property type="entry name" value="Retrovirus capsid dimerization domain-like"/>
    <property type="match status" value="1"/>
</dbReference>
<feature type="domain" description="SCAN box" evidence="1">
    <location>
        <begin position="127"/>
        <end position="202"/>
    </location>
</feature>
<dbReference type="PANTHER" id="PTHR46888">
    <property type="entry name" value="ZINC KNUCKLE DOMAINCONTAINING PROTEIN-RELATED"/>
    <property type="match status" value="1"/>
</dbReference>
<dbReference type="Ensembl" id="ENSLLET00000012182.1">
    <property type="protein sequence ID" value="ENSLLEP00000011710.1"/>
    <property type="gene ID" value="ENSLLEG00000007475.1"/>
</dbReference>
<reference evidence="2" key="1">
    <citation type="submission" date="2025-08" db="UniProtKB">
        <authorList>
            <consortium name="Ensembl"/>
        </authorList>
    </citation>
    <scope>IDENTIFICATION</scope>
</reference>
<evidence type="ECO:0000313" key="2">
    <source>
        <dbReference type="Ensembl" id="ENSLLEP00000011710.1"/>
    </source>
</evidence>
<organism evidence="2 3">
    <name type="scientific">Leptobrachium leishanense</name>
    <name type="common">Leishan spiny toad</name>
    <dbReference type="NCBI Taxonomy" id="445787"/>
    <lineage>
        <taxon>Eukaryota</taxon>
        <taxon>Metazoa</taxon>
        <taxon>Chordata</taxon>
        <taxon>Craniata</taxon>
        <taxon>Vertebrata</taxon>
        <taxon>Euteleostomi</taxon>
        <taxon>Amphibia</taxon>
        <taxon>Batrachia</taxon>
        <taxon>Anura</taxon>
        <taxon>Pelobatoidea</taxon>
        <taxon>Megophryidae</taxon>
        <taxon>Leptobrachium</taxon>
    </lineage>
</organism>
<accession>A0A8C5MGF0</accession>
<evidence type="ECO:0000259" key="1">
    <source>
        <dbReference type="PROSITE" id="PS50804"/>
    </source>
</evidence>
<name>A0A8C5MGF0_9ANUR</name>
<dbReference type="PANTHER" id="PTHR46888:SF15">
    <property type="entry name" value="ZINC FINGER AND SCAN DOMAIN-CONTAINING PROTEIN 12-LIKE"/>
    <property type="match status" value="1"/>
</dbReference>
<sequence length="295" mass="34021">MLAAQITEQQNIIQILQKEVQVLTERSQIQQRAPLQSSHENSGIRASNFLQRMAESDDVEAYLLTFERNAEREHWPPGQWAGLLEPFLSGEPQKAYFDLEPSQANDYAKLKAEILTRLGVTAAIRAQRFHAWIFHQEKPPRSQMYDLIHLARKWLQPEVNTAARIIEQLVMDCFVRSLSSPLRKWVIQGNPRTADELTTLVERYLVAVDLSEMTTAVLSGYRMEKLKRATKPKRLFHKCAAHMKADEPQYHCTEKGSAYGTGWRDFKAQGNVQIYRTLHIHITSSMLRTYSEKPS</sequence>